<keyword evidence="4 7" id="KW-0812">Transmembrane</keyword>
<feature type="transmembrane region" description="Helical" evidence="7">
    <location>
        <begin position="16"/>
        <end position="39"/>
    </location>
</feature>
<dbReference type="PANTHER" id="PTHR12778:SF10">
    <property type="entry name" value="MAJOR FACILITATOR SUPERFAMILY DOMAIN-CONTAINING PROTEIN 3"/>
    <property type="match status" value="1"/>
</dbReference>
<keyword evidence="6 7" id="KW-0472">Membrane</keyword>
<organism evidence="9 10">
    <name type="scientific">Croceicoccus ponticola</name>
    <dbReference type="NCBI Taxonomy" id="2217664"/>
    <lineage>
        <taxon>Bacteria</taxon>
        <taxon>Pseudomonadati</taxon>
        <taxon>Pseudomonadota</taxon>
        <taxon>Alphaproteobacteria</taxon>
        <taxon>Sphingomonadales</taxon>
        <taxon>Erythrobacteraceae</taxon>
        <taxon>Croceicoccus</taxon>
    </lineage>
</organism>
<dbReference type="GO" id="GO:0022857">
    <property type="term" value="F:transmembrane transporter activity"/>
    <property type="evidence" value="ECO:0007669"/>
    <property type="project" value="InterPro"/>
</dbReference>
<evidence type="ECO:0000313" key="10">
    <source>
        <dbReference type="Proteomes" id="UP000283003"/>
    </source>
</evidence>
<comment type="similarity">
    <text evidence="2">Belongs to the major facilitator superfamily.</text>
</comment>
<evidence type="ECO:0000256" key="3">
    <source>
        <dbReference type="ARBA" id="ARBA00022448"/>
    </source>
</evidence>
<dbReference type="PROSITE" id="PS50850">
    <property type="entry name" value="MFS"/>
    <property type="match status" value="1"/>
</dbReference>
<dbReference type="PANTHER" id="PTHR12778">
    <property type="entry name" value="SOLUTE CARRIER FAMILY 33 ACETYL-COA TRANSPORTER -RELATED"/>
    <property type="match status" value="1"/>
</dbReference>
<accession>A0A437H1G2</accession>
<evidence type="ECO:0000256" key="4">
    <source>
        <dbReference type="ARBA" id="ARBA00022692"/>
    </source>
</evidence>
<dbReference type="AlphaFoldDB" id="A0A437H1G2"/>
<dbReference type="InterPro" id="IPR004752">
    <property type="entry name" value="AmpG_permease/AT-1"/>
</dbReference>
<feature type="transmembrane region" description="Helical" evidence="7">
    <location>
        <begin position="84"/>
        <end position="105"/>
    </location>
</feature>
<dbReference type="Gene3D" id="1.20.1250.20">
    <property type="entry name" value="MFS general substrate transporter like domains"/>
    <property type="match status" value="1"/>
</dbReference>
<reference evidence="9 10" key="1">
    <citation type="submission" date="2018-12" db="EMBL/GenBank/DDBJ databases">
        <title>Croceicoccus ponticola sp. nov., a lipolytic bacterium isolated from seawater.</title>
        <authorList>
            <person name="Yoon J.-H."/>
        </authorList>
    </citation>
    <scope>NUCLEOTIDE SEQUENCE [LARGE SCALE GENOMIC DNA]</scope>
    <source>
        <strain evidence="9 10">GM-16</strain>
    </source>
</reference>
<dbReference type="InterPro" id="IPR020846">
    <property type="entry name" value="MFS_dom"/>
</dbReference>
<keyword evidence="5 7" id="KW-1133">Transmembrane helix</keyword>
<dbReference type="InterPro" id="IPR036259">
    <property type="entry name" value="MFS_trans_sf"/>
</dbReference>
<protein>
    <submittedName>
        <fullName evidence="9">MFS transporter</fullName>
    </submittedName>
</protein>
<name>A0A437H1G2_9SPHN</name>
<sequence>MAGSLWVLAESRKLRLVAFFLFYFGQGIPVGVTDVAIPIWVAANGGSDTDVALLVGAAFLPWSFKFIPAALMDRYSFLAMGRRRAWLIGAQFLMMGGFLIAAFAAPEPTDIGLLYWVVLAVMGGAAIQDVAVDGLAVDILPDDEQGTASSFMFGGQAVGAAVSGAIGGYALQYWGVSIAFLLFIPVVAGILLWSMLLLERRGERHLPWTKGEASPELLALAPRRWWTIIKTTAVAMMTRDSIVLVLASGCIRAVQGMLSSIWPLFAVAYLAFETSEYSSMVSTTGLISSVVAIGIGAVLSSKMGARRSSVLVASLHAVLCFFLLGAQSLWSSVFVFVALTLLKAQLSTLQSICTNPLRMQLSDKRVAATQFTIYNSLSNLPVTLGTYIFVWLGGMAAIVTQLWVAAGLAMLAAIGMFVLRVGDRRMAAEPVPKMD</sequence>
<dbReference type="OrthoDB" id="9787815at2"/>
<dbReference type="Pfam" id="PF07690">
    <property type="entry name" value="MFS_1"/>
    <property type="match status" value="1"/>
</dbReference>
<comment type="subcellular location">
    <subcellularLocation>
        <location evidence="1">Membrane</location>
        <topology evidence="1">Multi-pass membrane protein</topology>
    </subcellularLocation>
</comment>
<evidence type="ECO:0000256" key="2">
    <source>
        <dbReference type="ARBA" id="ARBA00008335"/>
    </source>
</evidence>
<feature type="transmembrane region" description="Helical" evidence="7">
    <location>
        <begin position="151"/>
        <end position="171"/>
    </location>
</feature>
<feature type="transmembrane region" description="Helical" evidence="7">
    <location>
        <begin position="111"/>
        <end position="131"/>
    </location>
</feature>
<dbReference type="InterPro" id="IPR011701">
    <property type="entry name" value="MFS"/>
</dbReference>
<evidence type="ECO:0000259" key="8">
    <source>
        <dbReference type="PROSITE" id="PS50850"/>
    </source>
</evidence>
<dbReference type="EMBL" id="RXOL01000001">
    <property type="protein sequence ID" value="RVQ69376.1"/>
    <property type="molecule type" value="Genomic_DNA"/>
</dbReference>
<gene>
    <name evidence="9" type="ORF">EKN06_04115</name>
</gene>
<dbReference type="SUPFAM" id="SSF103473">
    <property type="entry name" value="MFS general substrate transporter"/>
    <property type="match status" value="1"/>
</dbReference>
<keyword evidence="3" id="KW-0813">Transport</keyword>
<dbReference type="GO" id="GO:0016020">
    <property type="term" value="C:membrane"/>
    <property type="evidence" value="ECO:0007669"/>
    <property type="project" value="UniProtKB-SubCell"/>
</dbReference>
<feature type="transmembrane region" description="Helical" evidence="7">
    <location>
        <begin position="277"/>
        <end position="299"/>
    </location>
</feature>
<evidence type="ECO:0000256" key="5">
    <source>
        <dbReference type="ARBA" id="ARBA00022989"/>
    </source>
</evidence>
<dbReference type="Proteomes" id="UP000283003">
    <property type="component" value="Unassembled WGS sequence"/>
</dbReference>
<comment type="caution">
    <text evidence="9">The sequence shown here is derived from an EMBL/GenBank/DDBJ whole genome shotgun (WGS) entry which is preliminary data.</text>
</comment>
<feature type="transmembrane region" description="Helical" evidence="7">
    <location>
        <begin position="242"/>
        <end position="271"/>
    </location>
</feature>
<evidence type="ECO:0000256" key="6">
    <source>
        <dbReference type="ARBA" id="ARBA00023136"/>
    </source>
</evidence>
<proteinExistence type="inferred from homology"/>
<evidence type="ECO:0000313" key="9">
    <source>
        <dbReference type="EMBL" id="RVQ69376.1"/>
    </source>
</evidence>
<feature type="domain" description="Major facilitator superfamily (MFS) profile" evidence="8">
    <location>
        <begin position="15"/>
        <end position="424"/>
    </location>
</feature>
<feature type="transmembrane region" description="Helical" evidence="7">
    <location>
        <begin position="311"/>
        <end position="339"/>
    </location>
</feature>
<keyword evidence="10" id="KW-1185">Reference proteome</keyword>
<evidence type="ECO:0000256" key="7">
    <source>
        <dbReference type="SAM" id="Phobius"/>
    </source>
</evidence>
<feature type="transmembrane region" description="Helical" evidence="7">
    <location>
        <begin position="51"/>
        <end position="72"/>
    </location>
</feature>
<evidence type="ECO:0000256" key="1">
    <source>
        <dbReference type="ARBA" id="ARBA00004141"/>
    </source>
</evidence>
<feature type="transmembrane region" description="Helical" evidence="7">
    <location>
        <begin position="177"/>
        <end position="198"/>
    </location>
</feature>
<feature type="transmembrane region" description="Helical" evidence="7">
    <location>
        <begin position="388"/>
        <end position="419"/>
    </location>
</feature>
<dbReference type="RefSeq" id="WP_127611568.1">
    <property type="nucleotide sequence ID" value="NZ_RXOL01000001.1"/>
</dbReference>